<feature type="compositionally biased region" description="Basic and acidic residues" evidence="4">
    <location>
        <begin position="737"/>
        <end position="748"/>
    </location>
</feature>
<name>A0A6J8D3W7_MYTCO</name>
<dbReference type="PANTHER" id="PTHR14396:SF10">
    <property type="entry name" value="CLASPIN"/>
    <property type="match status" value="1"/>
</dbReference>
<dbReference type="OrthoDB" id="5859781at2759"/>
<feature type="compositionally biased region" description="Basic and acidic residues" evidence="4">
    <location>
        <begin position="297"/>
        <end position="313"/>
    </location>
</feature>
<dbReference type="GO" id="GO:0033314">
    <property type="term" value="P:mitotic DNA replication checkpoint signaling"/>
    <property type="evidence" value="ECO:0007669"/>
    <property type="project" value="TreeGrafter"/>
</dbReference>
<organism evidence="5 6">
    <name type="scientific">Mytilus coruscus</name>
    <name type="common">Sea mussel</name>
    <dbReference type="NCBI Taxonomy" id="42192"/>
    <lineage>
        <taxon>Eukaryota</taxon>
        <taxon>Metazoa</taxon>
        <taxon>Spiralia</taxon>
        <taxon>Lophotrochozoa</taxon>
        <taxon>Mollusca</taxon>
        <taxon>Bivalvia</taxon>
        <taxon>Autobranchia</taxon>
        <taxon>Pteriomorphia</taxon>
        <taxon>Mytilida</taxon>
        <taxon>Mytiloidea</taxon>
        <taxon>Mytilidae</taxon>
        <taxon>Mytilinae</taxon>
        <taxon>Mytilus</taxon>
    </lineage>
</organism>
<evidence type="ECO:0000256" key="2">
    <source>
        <dbReference type="ARBA" id="ARBA00022553"/>
    </source>
</evidence>
<feature type="compositionally biased region" description="Basic and acidic residues" evidence="4">
    <location>
        <begin position="106"/>
        <end position="122"/>
    </location>
</feature>
<feature type="region of interest" description="Disordered" evidence="4">
    <location>
        <begin position="297"/>
        <end position="386"/>
    </location>
</feature>
<dbReference type="PANTHER" id="PTHR14396">
    <property type="entry name" value="CLASPIN"/>
    <property type="match status" value="1"/>
</dbReference>
<keyword evidence="6" id="KW-1185">Reference proteome</keyword>
<keyword evidence="2" id="KW-0597">Phosphoprotein</keyword>
<dbReference type="GO" id="GO:0007095">
    <property type="term" value="P:mitotic G2 DNA damage checkpoint signaling"/>
    <property type="evidence" value="ECO:0007669"/>
    <property type="project" value="TreeGrafter"/>
</dbReference>
<feature type="compositionally biased region" description="Acidic residues" evidence="4">
    <location>
        <begin position="364"/>
        <end position="376"/>
    </location>
</feature>
<evidence type="ECO:0000256" key="4">
    <source>
        <dbReference type="SAM" id="MobiDB-lite"/>
    </source>
</evidence>
<feature type="compositionally biased region" description="Acidic residues" evidence="4">
    <location>
        <begin position="585"/>
        <end position="634"/>
    </location>
</feature>
<evidence type="ECO:0000313" key="5">
    <source>
        <dbReference type="EMBL" id="CAC5402606.1"/>
    </source>
</evidence>
<feature type="compositionally biased region" description="Basic residues" evidence="4">
    <location>
        <begin position="695"/>
        <end position="707"/>
    </location>
</feature>
<feature type="compositionally biased region" description="Acidic residues" evidence="4">
    <location>
        <begin position="666"/>
        <end position="691"/>
    </location>
</feature>
<feature type="compositionally biased region" description="Acidic residues" evidence="4">
    <location>
        <begin position="195"/>
        <end position="205"/>
    </location>
</feature>
<feature type="compositionally biased region" description="Polar residues" evidence="4">
    <location>
        <begin position="177"/>
        <end position="194"/>
    </location>
</feature>
<feature type="compositionally biased region" description="Acidic residues" evidence="4">
    <location>
        <begin position="644"/>
        <end position="657"/>
    </location>
</feature>
<proteinExistence type="predicted"/>
<feature type="compositionally biased region" description="Basic and acidic residues" evidence="4">
    <location>
        <begin position="570"/>
        <end position="584"/>
    </location>
</feature>
<dbReference type="GO" id="GO:0005634">
    <property type="term" value="C:nucleus"/>
    <property type="evidence" value="ECO:0007669"/>
    <property type="project" value="UniProtKB-SubCell"/>
</dbReference>
<dbReference type="EMBL" id="CACVKT020006542">
    <property type="protein sequence ID" value="CAC5402606.1"/>
    <property type="molecule type" value="Genomic_DNA"/>
</dbReference>
<dbReference type="Proteomes" id="UP000507470">
    <property type="component" value="Unassembled WGS sequence"/>
</dbReference>
<protein>
    <recommendedName>
        <fullName evidence="7">Claspin</fullName>
    </recommendedName>
</protein>
<dbReference type="GO" id="GO:0010997">
    <property type="term" value="F:anaphase-promoting complex binding"/>
    <property type="evidence" value="ECO:0007669"/>
    <property type="project" value="TreeGrafter"/>
</dbReference>
<comment type="subcellular location">
    <subcellularLocation>
        <location evidence="1">Nucleus</location>
    </subcellularLocation>
</comment>
<evidence type="ECO:0000256" key="1">
    <source>
        <dbReference type="ARBA" id="ARBA00004123"/>
    </source>
</evidence>
<feature type="region of interest" description="Disordered" evidence="4">
    <location>
        <begin position="426"/>
        <end position="452"/>
    </location>
</feature>
<feature type="region of interest" description="Disordered" evidence="4">
    <location>
        <begin position="570"/>
        <end position="748"/>
    </location>
</feature>
<reference evidence="5 6" key="1">
    <citation type="submission" date="2020-06" db="EMBL/GenBank/DDBJ databases">
        <authorList>
            <person name="Li R."/>
            <person name="Bekaert M."/>
        </authorList>
    </citation>
    <scope>NUCLEOTIDE SEQUENCE [LARGE SCALE GENOMIC DNA]</scope>
    <source>
        <strain evidence="6">wild</strain>
    </source>
</reference>
<dbReference type="InterPro" id="IPR024146">
    <property type="entry name" value="Claspin"/>
</dbReference>
<keyword evidence="3" id="KW-0539">Nucleus</keyword>
<feature type="compositionally biased region" description="Basic and acidic residues" evidence="4">
    <location>
        <begin position="321"/>
        <end position="348"/>
    </location>
</feature>
<feature type="compositionally biased region" description="Polar residues" evidence="4">
    <location>
        <begin position="349"/>
        <end position="360"/>
    </location>
</feature>
<sequence length="984" mass="110818">MEQSIHTELGNIHADELKLEDKSDKADSGMDEDSQPFNEQGNDDDDEEEIVTRKPRTKKTIFDDEDDEDSKESNKEERGENTALVPTSSLKTADQVLDAVMNDESGSEHKDDSSSDEDDHKPLLSAIKKRKKIVKTSIDSDSEEDADKKETYDSPAVLKTKSIFGNSDLFDAEEDSNSAARNSGEDTASDSNNEGGDDEGFDESAIDPKLLKKLKMGASKKATMSKKKIEQEDKLKLHSETQRLIRESRVNIPYHQPEPKRLQDFLARATNKQQQYRSLRGTRDSLKAKAVEEILTKAKLSSKKEDIDQKDDNVTLIDKPVNSDDKDAVSTERLNDQNEKPVGEERLSQKQTGTTESMTSQKDDDCDSLPDITDDVTSDKMDLDESVEQNKSAAICIDSINNTECDKIESESKPSSDSVCEETVKNSASVKLDSENKENECSETLEDNSKNFPKPLNKKLAILAELPSLPKLSVGPEDIIDLEVNNVQPKNPGVNKLMDRFMAHAKKKHKHAQKDVELCVIHKEKTEADKEELKLNTFVYHVEEKEDSMSQFDAPGAKLVALKEKLQQKMKVKREEHRKQRQEIFDLDNEEGYADDGEDKVLDDDEEMTDQSDTDVEDDQFDEEFGDEEYEGDEEDKKEKNLFCDDEAEVDDDEDESEFRLHLSDSEDGNDGDEENEDENGKDENSDDEDDIIKSKKPSSLKKKPRVLHISDDEESKQSAPANVEDSHQSAELNGYHNKESNKEHKCNESIEEEAFTPFSKHLSGLDNTQQPLKKSLSLPIEESQDLYGKNSATQGNNFYIEESQMLDADGSLMSYIKNKRLKILKFGSEKKPQQLRSDSPNFKNLIQSQDTGDMDELLGLCSGRFADDDKRTPTCKNLFGLNSQTAPDSTQGNMDELLGLCSGKFVSNTQATQKPSRIKRKADFDEDSNSSLQMVSDAEEEFDEKQKKTFSDDEPDNEDNDTNSVHSEENIRPFKGLVSGKTG</sequence>
<accession>A0A6J8D3W7</accession>
<feature type="region of interest" description="Disordered" evidence="4">
    <location>
        <begin position="1"/>
        <end position="208"/>
    </location>
</feature>
<feature type="compositionally biased region" description="Basic and acidic residues" evidence="4">
    <location>
        <begin position="71"/>
        <end position="80"/>
    </location>
</feature>
<dbReference type="AlphaFoldDB" id="A0A6J8D3W7"/>
<evidence type="ECO:0000256" key="3">
    <source>
        <dbReference type="ARBA" id="ARBA00023242"/>
    </source>
</evidence>
<feature type="region of interest" description="Disordered" evidence="4">
    <location>
        <begin position="910"/>
        <end position="984"/>
    </location>
</feature>
<gene>
    <name evidence="5" type="ORF">MCOR_36539</name>
</gene>
<evidence type="ECO:0008006" key="7">
    <source>
        <dbReference type="Google" id="ProtNLM"/>
    </source>
</evidence>
<feature type="compositionally biased region" description="Acidic residues" evidence="4">
    <location>
        <begin position="953"/>
        <end position="962"/>
    </location>
</feature>
<evidence type="ECO:0000313" key="6">
    <source>
        <dbReference type="Proteomes" id="UP000507470"/>
    </source>
</evidence>
<feature type="compositionally biased region" description="Basic and acidic residues" evidence="4">
    <location>
        <begin position="13"/>
        <end position="28"/>
    </location>
</feature>